<dbReference type="PRINTS" id="PR00145">
    <property type="entry name" value="ARGSUCLYASE"/>
</dbReference>
<keyword evidence="2 5" id="KW-0658">Purine biosynthesis</keyword>
<keyword evidence="3 5" id="KW-0456">Lyase</keyword>
<dbReference type="InterPro" id="IPR020557">
    <property type="entry name" value="Fumarate_lyase_CS"/>
</dbReference>
<dbReference type="Pfam" id="PF10397">
    <property type="entry name" value="ADSL_C"/>
    <property type="match status" value="1"/>
</dbReference>
<sequence length="479" mass="53664">MDHARYESPLSSRYASDQMQYIFSPDKKFSTWRRLWVALARAEMELGLPVTAQQVEELEAHLTDIDYDKAAQYEKKLRHDVMAHVHTYGEACPNAMPIIHLGATSCYVGDNTDVILMREGLCLIRDEIVRVLDKLAKFARQYKALPTLGFTHFQPAQLVTVGKRATLWMNELLLDLADVEYRIANLKLLGCKGTTGTQASFLELFDGDHEKCRALDQKIAAEMGFTATAAVSGQTYSRKVDYQVVSTLSGIAQSASKFATDLRLLCHLKEVEEPFEKNQIGSSAMPYKRNPMRCERICALARYVMADAVNPAITAASQWFERTLDDSANKRLSVPEAFLAVDAILNIWANVADGLVVHEKVIEKHVLEELPFMASENIMMDAVKKGGNRQDLHERIRVLSQQAGANVKDLGLSNNLIDLIAADPAFSMLSREELTAHLEPGRYIGRCPEQVEEFLKEEVEPALARYPQALEGKTAELKV</sequence>
<reference evidence="7" key="1">
    <citation type="journal article" date="2021" name="PeerJ">
        <title>Extensive microbial diversity within the chicken gut microbiome revealed by metagenomics and culture.</title>
        <authorList>
            <person name="Gilroy R."/>
            <person name="Ravi A."/>
            <person name="Getino M."/>
            <person name="Pursley I."/>
            <person name="Horton D.L."/>
            <person name="Alikhan N.F."/>
            <person name="Baker D."/>
            <person name="Gharbi K."/>
            <person name="Hall N."/>
            <person name="Watson M."/>
            <person name="Adriaenssens E.M."/>
            <person name="Foster-Nyarko E."/>
            <person name="Jarju S."/>
            <person name="Secka A."/>
            <person name="Antonio M."/>
            <person name="Oren A."/>
            <person name="Chaudhuri R.R."/>
            <person name="La Ragione R."/>
            <person name="Hildebrand F."/>
            <person name="Pallen M.J."/>
        </authorList>
    </citation>
    <scope>NUCLEOTIDE SEQUENCE</scope>
    <source>
        <strain evidence="7">CHK192-8294</strain>
    </source>
</reference>
<dbReference type="PANTHER" id="PTHR43172:SF1">
    <property type="entry name" value="ADENYLOSUCCINATE LYASE"/>
    <property type="match status" value="1"/>
</dbReference>
<dbReference type="Gene3D" id="1.10.275.60">
    <property type="match status" value="1"/>
</dbReference>
<evidence type="ECO:0000256" key="4">
    <source>
        <dbReference type="NCBIfam" id="TIGR00928"/>
    </source>
</evidence>
<evidence type="ECO:0000256" key="3">
    <source>
        <dbReference type="ARBA" id="ARBA00023239"/>
    </source>
</evidence>
<organism evidence="7 8">
    <name type="scientific">Candidatus Flavonifractor intestinigallinarum</name>
    <dbReference type="NCBI Taxonomy" id="2838586"/>
    <lineage>
        <taxon>Bacteria</taxon>
        <taxon>Bacillati</taxon>
        <taxon>Bacillota</taxon>
        <taxon>Clostridia</taxon>
        <taxon>Eubacteriales</taxon>
        <taxon>Oscillospiraceae</taxon>
        <taxon>Flavonifractor</taxon>
    </lineage>
</organism>
<dbReference type="GO" id="GO:0008652">
    <property type="term" value="P:amino acid biosynthetic process"/>
    <property type="evidence" value="ECO:0007669"/>
    <property type="project" value="UniProtKB-KW"/>
</dbReference>
<dbReference type="PRINTS" id="PR00149">
    <property type="entry name" value="FUMRATELYASE"/>
</dbReference>
<dbReference type="FunFam" id="1.10.275.60:FF:000001">
    <property type="entry name" value="Adenylosuccinate lyase"/>
    <property type="match status" value="1"/>
</dbReference>
<dbReference type="GO" id="GO:0005829">
    <property type="term" value="C:cytosol"/>
    <property type="evidence" value="ECO:0007669"/>
    <property type="project" value="TreeGrafter"/>
</dbReference>
<dbReference type="GO" id="GO:0004018">
    <property type="term" value="F:N6-(1,2-dicarboxyethyl)AMP AMP-lyase (fumarate-forming) activity"/>
    <property type="evidence" value="ECO:0007669"/>
    <property type="project" value="UniProtKB-UniRule"/>
</dbReference>
<dbReference type="SMART" id="SM00998">
    <property type="entry name" value="ADSL_C"/>
    <property type="match status" value="1"/>
</dbReference>
<evidence type="ECO:0000259" key="6">
    <source>
        <dbReference type="SMART" id="SM00998"/>
    </source>
</evidence>
<feature type="domain" description="Adenylosuccinate lyase C-terminal" evidence="6">
    <location>
        <begin position="370"/>
        <end position="455"/>
    </location>
</feature>
<evidence type="ECO:0000313" key="8">
    <source>
        <dbReference type="Proteomes" id="UP000823921"/>
    </source>
</evidence>
<dbReference type="SUPFAM" id="SSF48557">
    <property type="entry name" value="L-aspartase-like"/>
    <property type="match status" value="1"/>
</dbReference>
<dbReference type="NCBIfam" id="TIGR00928">
    <property type="entry name" value="purB"/>
    <property type="match status" value="1"/>
</dbReference>
<comment type="pathway">
    <text evidence="5">Purine metabolism; IMP biosynthesis via de novo pathway; 5-amino-1-(5-phospho-D-ribosyl)imidazole-4-carboxamide from 5-amino-1-(5-phospho-D-ribosyl)imidazole-4-carboxylate: step 2/2.</text>
</comment>
<reference evidence="7" key="2">
    <citation type="submission" date="2021-04" db="EMBL/GenBank/DDBJ databases">
        <authorList>
            <person name="Gilroy R."/>
        </authorList>
    </citation>
    <scope>NUCLEOTIDE SEQUENCE</scope>
    <source>
        <strain evidence="7">CHK192-8294</strain>
    </source>
</reference>
<gene>
    <name evidence="7" type="ORF">H9712_09915</name>
</gene>
<proteinExistence type="inferred from homology"/>
<dbReference type="InterPro" id="IPR019468">
    <property type="entry name" value="AdenyloSucc_lyase_C"/>
</dbReference>
<dbReference type="PANTHER" id="PTHR43172">
    <property type="entry name" value="ADENYLOSUCCINATE LYASE"/>
    <property type="match status" value="1"/>
</dbReference>
<comment type="caution">
    <text evidence="7">The sequence shown here is derived from an EMBL/GenBank/DDBJ whole genome shotgun (WGS) entry which is preliminary data.</text>
</comment>
<protein>
    <recommendedName>
        <fullName evidence="4 5">Adenylosuccinate lyase</fullName>
        <shortName evidence="5">ASL</shortName>
        <ecNumber evidence="4 5">4.3.2.2</ecNumber>
    </recommendedName>
    <alternativeName>
        <fullName evidence="5">Adenylosuccinase</fullName>
    </alternativeName>
</protein>
<evidence type="ECO:0000313" key="7">
    <source>
        <dbReference type="EMBL" id="HJB81293.1"/>
    </source>
</evidence>
<dbReference type="InterPro" id="IPR022761">
    <property type="entry name" value="Fumarate_lyase_N"/>
</dbReference>
<dbReference type="Gene3D" id="1.10.40.30">
    <property type="entry name" value="Fumarase/aspartase (C-terminal domain)"/>
    <property type="match status" value="1"/>
</dbReference>
<comment type="pathway">
    <text evidence="5">Purine metabolism; AMP biosynthesis via de novo pathway; AMP from IMP: step 2/2.</text>
</comment>
<dbReference type="CDD" id="cd03302">
    <property type="entry name" value="Adenylsuccinate_lyase_2"/>
    <property type="match status" value="1"/>
</dbReference>
<name>A0A9D2MQ77_9FIRM</name>
<comment type="similarity">
    <text evidence="5">Belongs to the lyase 1 family. Adenylosuccinate lyase subfamily.</text>
</comment>
<dbReference type="InterPro" id="IPR004769">
    <property type="entry name" value="Pur_lyase"/>
</dbReference>
<dbReference type="InterPro" id="IPR008948">
    <property type="entry name" value="L-Aspartase-like"/>
</dbReference>
<dbReference type="AlphaFoldDB" id="A0A9D2MQ77"/>
<accession>A0A9D2MQ77</accession>
<evidence type="ECO:0000256" key="5">
    <source>
        <dbReference type="RuleBase" id="RU361172"/>
    </source>
</evidence>
<dbReference type="Gene3D" id="1.20.200.10">
    <property type="entry name" value="Fumarase/aspartase (Central domain)"/>
    <property type="match status" value="1"/>
</dbReference>
<keyword evidence="1" id="KW-0028">Amino-acid biosynthesis</keyword>
<dbReference type="Proteomes" id="UP000823921">
    <property type="component" value="Unassembled WGS sequence"/>
</dbReference>
<dbReference type="EMBL" id="DWXO01000094">
    <property type="protein sequence ID" value="HJB81293.1"/>
    <property type="molecule type" value="Genomic_DNA"/>
</dbReference>
<comment type="catalytic activity">
    <reaction evidence="5">
        <text>(2S)-2-[5-amino-1-(5-phospho-beta-D-ribosyl)imidazole-4-carboxamido]succinate = 5-amino-1-(5-phospho-beta-D-ribosyl)imidazole-4-carboxamide + fumarate</text>
        <dbReference type="Rhea" id="RHEA:23920"/>
        <dbReference type="ChEBI" id="CHEBI:29806"/>
        <dbReference type="ChEBI" id="CHEBI:58443"/>
        <dbReference type="ChEBI" id="CHEBI:58475"/>
        <dbReference type="EC" id="4.3.2.2"/>
    </reaction>
</comment>
<evidence type="ECO:0000256" key="1">
    <source>
        <dbReference type="ARBA" id="ARBA00022605"/>
    </source>
</evidence>
<dbReference type="GO" id="GO:0070626">
    <property type="term" value="F:(S)-2-(5-amino-1-(5-phospho-D-ribosyl)imidazole-4-carboxamido) succinate lyase (fumarate-forming) activity"/>
    <property type="evidence" value="ECO:0007669"/>
    <property type="project" value="TreeGrafter"/>
</dbReference>
<dbReference type="Pfam" id="PF00206">
    <property type="entry name" value="Lyase_1"/>
    <property type="match status" value="1"/>
</dbReference>
<evidence type="ECO:0000256" key="2">
    <source>
        <dbReference type="ARBA" id="ARBA00022755"/>
    </source>
</evidence>
<dbReference type="EC" id="4.3.2.2" evidence="4 5"/>
<dbReference type="PROSITE" id="PS00163">
    <property type="entry name" value="FUMARATE_LYASES"/>
    <property type="match status" value="1"/>
</dbReference>
<comment type="catalytic activity">
    <reaction evidence="5">
        <text>N(6)-(1,2-dicarboxyethyl)-AMP = fumarate + AMP</text>
        <dbReference type="Rhea" id="RHEA:16853"/>
        <dbReference type="ChEBI" id="CHEBI:29806"/>
        <dbReference type="ChEBI" id="CHEBI:57567"/>
        <dbReference type="ChEBI" id="CHEBI:456215"/>
        <dbReference type="EC" id="4.3.2.2"/>
    </reaction>
</comment>
<dbReference type="InterPro" id="IPR000362">
    <property type="entry name" value="Fumarate_lyase_fam"/>
</dbReference>
<dbReference type="GO" id="GO:0044208">
    <property type="term" value="P:'de novo' AMP biosynthetic process"/>
    <property type="evidence" value="ECO:0007669"/>
    <property type="project" value="TreeGrafter"/>
</dbReference>